<evidence type="ECO:0000313" key="2">
    <source>
        <dbReference type="EMBL" id="THV06663.1"/>
    </source>
</evidence>
<evidence type="ECO:0000313" key="3">
    <source>
        <dbReference type="Proteomes" id="UP000297245"/>
    </source>
</evidence>
<feature type="compositionally biased region" description="Low complexity" evidence="1">
    <location>
        <begin position="84"/>
        <end position="96"/>
    </location>
</feature>
<organism evidence="2 3">
    <name type="scientific">Dendrothele bispora (strain CBS 962.96)</name>
    <dbReference type="NCBI Taxonomy" id="1314807"/>
    <lineage>
        <taxon>Eukaryota</taxon>
        <taxon>Fungi</taxon>
        <taxon>Dikarya</taxon>
        <taxon>Basidiomycota</taxon>
        <taxon>Agaricomycotina</taxon>
        <taxon>Agaricomycetes</taxon>
        <taxon>Agaricomycetidae</taxon>
        <taxon>Agaricales</taxon>
        <taxon>Agaricales incertae sedis</taxon>
        <taxon>Dendrothele</taxon>
    </lineage>
</organism>
<sequence length="262" mass="28583">MEGIPESLRPGAEISDSPNFVPVDVYGPADFQSPGTSAYPFPHVGDECPCICGMCCCRTHAAQAPREPVQQARLEELDDDNETIGPGSSISGPPSSVGRSTMGPHVTNVDPFNLRSQEEPPESIIEEEPLPVQLNLIEPIGDPAFSPNLMSPVPERVNPISPLAYSPLGLDVFPASPAVQIPPPLGNLSEENFPEFPVPDQWQEVEQTPPPPRPNFNIILQDPPDFPPAHRKTIQVILRIKPVFVDCLDVLHDILPVRVFLH</sequence>
<protein>
    <submittedName>
        <fullName evidence="2">Uncharacterized protein</fullName>
    </submittedName>
</protein>
<dbReference type="EMBL" id="ML179041">
    <property type="protein sequence ID" value="THV06663.1"/>
    <property type="molecule type" value="Genomic_DNA"/>
</dbReference>
<keyword evidence="3" id="KW-1185">Reference proteome</keyword>
<accession>A0A4S8MTV4</accession>
<dbReference type="Proteomes" id="UP000297245">
    <property type="component" value="Unassembled WGS sequence"/>
</dbReference>
<feature type="region of interest" description="Disordered" evidence="1">
    <location>
        <begin position="79"/>
        <end position="122"/>
    </location>
</feature>
<dbReference type="OrthoDB" id="10669637at2759"/>
<reference evidence="2 3" key="1">
    <citation type="journal article" date="2019" name="Nat. Ecol. Evol.">
        <title>Megaphylogeny resolves global patterns of mushroom evolution.</title>
        <authorList>
            <person name="Varga T."/>
            <person name="Krizsan K."/>
            <person name="Foldi C."/>
            <person name="Dima B."/>
            <person name="Sanchez-Garcia M."/>
            <person name="Sanchez-Ramirez S."/>
            <person name="Szollosi G.J."/>
            <person name="Szarkandi J.G."/>
            <person name="Papp V."/>
            <person name="Albert L."/>
            <person name="Andreopoulos W."/>
            <person name="Angelini C."/>
            <person name="Antonin V."/>
            <person name="Barry K.W."/>
            <person name="Bougher N.L."/>
            <person name="Buchanan P."/>
            <person name="Buyck B."/>
            <person name="Bense V."/>
            <person name="Catcheside P."/>
            <person name="Chovatia M."/>
            <person name="Cooper J."/>
            <person name="Damon W."/>
            <person name="Desjardin D."/>
            <person name="Finy P."/>
            <person name="Geml J."/>
            <person name="Haridas S."/>
            <person name="Hughes K."/>
            <person name="Justo A."/>
            <person name="Karasinski D."/>
            <person name="Kautmanova I."/>
            <person name="Kiss B."/>
            <person name="Kocsube S."/>
            <person name="Kotiranta H."/>
            <person name="LaButti K.M."/>
            <person name="Lechner B.E."/>
            <person name="Liimatainen K."/>
            <person name="Lipzen A."/>
            <person name="Lukacs Z."/>
            <person name="Mihaltcheva S."/>
            <person name="Morgado L.N."/>
            <person name="Niskanen T."/>
            <person name="Noordeloos M.E."/>
            <person name="Ohm R.A."/>
            <person name="Ortiz-Santana B."/>
            <person name="Ovrebo C."/>
            <person name="Racz N."/>
            <person name="Riley R."/>
            <person name="Savchenko A."/>
            <person name="Shiryaev A."/>
            <person name="Soop K."/>
            <person name="Spirin V."/>
            <person name="Szebenyi C."/>
            <person name="Tomsovsky M."/>
            <person name="Tulloss R.E."/>
            <person name="Uehling J."/>
            <person name="Grigoriev I.V."/>
            <person name="Vagvolgyi C."/>
            <person name="Papp T."/>
            <person name="Martin F.M."/>
            <person name="Miettinen O."/>
            <person name="Hibbett D.S."/>
            <person name="Nagy L.G."/>
        </authorList>
    </citation>
    <scope>NUCLEOTIDE SEQUENCE [LARGE SCALE GENOMIC DNA]</scope>
    <source>
        <strain evidence="2 3">CBS 962.96</strain>
    </source>
</reference>
<proteinExistence type="predicted"/>
<dbReference type="AlphaFoldDB" id="A0A4S8MTV4"/>
<evidence type="ECO:0000256" key="1">
    <source>
        <dbReference type="SAM" id="MobiDB-lite"/>
    </source>
</evidence>
<gene>
    <name evidence="2" type="ORF">K435DRAFT_450798</name>
</gene>
<name>A0A4S8MTV4_DENBC</name>